<reference evidence="1" key="1">
    <citation type="thesis" date="2020" institute="ProQuest LLC" country="789 East Eisenhower Parkway, Ann Arbor, MI, USA">
        <title>Comparative Genomics and Chromosome Evolution.</title>
        <authorList>
            <person name="Mudd A.B."/>
        </authorList>
    </citation>
    <scope>NUCLEOTIDE SEQUENCE</scope>
    <source>
        <strain evidence="1">HN-11 Male</strain>
        <tissue evidence="1">Kidney and liver</tissue>
    </source>
</reference>
<organism evidence="1 2">
    <name type="scientific">Eleutherodactylus coqui</name>
    <name type="common">Puerto Rican coqui</name>
    <dbReference type="NCBI Taxonomy" id="57060"/>
    <lineage>
        <taxon>Eukaryota</taxon>
        <taxon>Metazoa</taxon>
        <taxon>Chordata</taxon>
        <taxon>Craniata</taxon>
        <taxon>Vertebrata</taxon>
        <taxon>Euteleostomi</taxon>
        <taxon>Amphibia</taxon>
        <taxon>Batrachia</taxon>
        <taxon>Anura</taxon>
        <taxon>Neobatrachia</taxon>
        <taxon>Hyloidea</taxon>
        <taxon>Eleutherodactylidae</taxon>
        <taxon>Eleutherodactylinae</taxon>
        <taxon>Eleutherodactylus</taxon>
        <taxon>Eleutherodactylus</taxon>
    </lineage>
</organism>
<evidence type="ECO:0000313" key="1">
    <source>
        <dbReference type="EMBL" id="KAG9464095.1"/>
    </source>
</evidence>
<gene>
    <name evidence="1" type="ORF">GDO78_020501</name>
</gene>
<dbReference type="Proteomes" id="UP000770717">
    <property type="component" value="Unassembled WGS sequence"/>
</dbReference>
<evidence type="ECO:0000313" key="2">
    <source>
        <dbReference type="Proteomes" id="UP000770717"/>
    </source>
</evidence>
<protein>
    <submittedName>
        <fullName evidence="1">Uncharacterized protein</fullName>
    </submittedName>
</protein>
<dbReference type="AlphaFoldDB" id="A0A8J6E5R9"/>
<dbReference type="EMBL" id="WNTK01005112">
    <property type="protein sequence ID" value="KAG9464095.1"/>
    <property type="molecule type" value="Genomic_DNA"/>
</dbReference>
<proteinExistence type="predicted"/>
<sequence>MQKPPSRGMFTQWKPSVRPIKASCNTCSTCSLGWGLWWCKGWSLYKCLLRSLTCVPLTGLLCRCHLKGLWTLAGIKVGACCALWDNAGMM</sequence>
<name>A0A8J6E5R9_ELECQ</name>
<keyword evidence="2" id="KW-1185">Reference proteome</keyword>
<accession>A0A8J6E5R9</accession>
<comment type="caution">
    <text evidence="1">The sequence shown here is derived from an EMBL/GenBank/DDBJ whole genome shotgun (WGS) entry which is preliminary data.</text>
</comment>